<proteinExistence type="predicted"/>
<comment type="caution">
    <text evidence="1">The sequence shown here is derived from an EMBL/GenBank/DDBJ whole genome shotgun (WGS) entry which is preliminary data.</text>
</comment>
<dbReference type="InterPro" id="IPR019734">
    <property type="entry name" value="TPR_rpt"/>
</dbReference>
<protein>
    <recommendedName>
        <fullName evidence="3">MalT-like TPR region domain-containing protein</fullName>
    </recommendedName>
</protein>
<dbReference type="Gene3D" id="1.25.40.10">
    <property type="entry name" value="Tetratricopeptide repeat domain"/>
    <property type="match status" value="1"/>
</dbReference>
<dbReference type="Pfam" id="PF13424">
    <property type="entry name" value="TPR_12"/>
    <property type="match status" value="1"/>
</dbReference>
<gene>
    <name evidence="1" type="ORF">RFI_18934</name>
</gene>
<dbReference type="SMART" id="SM00028">
    <property type="entry name" value="TPR"/>
    <property type="match status" value="3"/>
</dbReference>
<dbReference type="AlphaFoldDB" id="X6MZ51"/>
<sequence length="182" mass="20426">MNLKQFAMSKMFLEMALTIVSPSHLQYSPICEQFATLLRKQGDWKESIEYSNKALQAARSQLGDGHIQLAHLYLGRACSEMELKEHDKAEQSARLALQIVEANGPSQSKQPHTSASLEWKDLKCSVLFVLGQALIELNRLSDAKLVFQNALTLASQLNDQSKQLLITDQLRDIELLQTTNSV</sequence>
<accession>X6MZ51</accession>
<dbReference type="Pfam" id="PF13181">
    <property type="entry name" value="TPR_8"/>
    <property type="match status" value="1"/>
</dbReference>
<dbReference type="InterPro" id="IPR011990">
    <property type="entry name" value="TPR-like_helical_dom_sf"/>
</dbReference>
<reference evidence="1 2" key="1">
    <citation type="journal article" date="2013" name="Curr. Biol.">
        <title>The Genome of the Foraminiferan Reticulomyxa filosa.</title>
        <authorList>
            <person name="Glockner G."/>
            <person name="Hulsmann N."/>
            <person name="Schleicher M."/>
            <person name="Noegel A.A."/>
            <person name="Eichinger L."/>
            <person name="Gallinger C."/>
            <person name="Pawlowski J."/>
            <person name="Sierra R."/>
            <person name="Euteneuer U."/>
            <person name="Pillet L."/>
            <person name="Moustafa A."/>
            <person name="Platzer M."/>
            <person name="Groth M."/>
            <person name="Szafranski K."/>
            <person name="Schliwa M."/>
        </authorList>
    </citation>
    <scope>NUCLEOTIDE SEQUENCE [LARGE SCALE GENOMIC DNA]</scope>
</reference>
<evidence type="ECO:0000313" key="1">
    <source>
        <dbReference type="EMBL" id="ETO18340.1"/>
    </source>
</evidence>
<keyword evidence="2" id="KW-1185">Reference proteome</keyword>
<evidence type="ECO:0000313" key="2">
    <source>
        <dbReference type="Proteomes" id="UP000023152"/>
    </source>
</evidence>
<dbReference type="EMBL" id="ASPP01015085">
    <property type="protein sequence ID" value="ETO18340.1"/>
    <property type="molecule type" value="Genomic_DNA"/>
</dbReference>
<name>X6MZ51_RETFI</name>
<dbReference type="SUPFAM" id="SSF48452">
    <property type="entry name" value="TPR-like"/>
    <property type="match status" value="1"/>
</dbReference>
<evidence type="ECO:0008006" key="3">
    <source>
        <dbReference type="Google" id="ProtNLM"/>
    </source>
</evidence>
<organism evidence="1 2">
    <name type="scientific">Reticulomyxa filosa</name>
    <dbReference type="NCBI Taxonomy" id="46433"/>
    <lineage>
        <taxon>Eukaryota</taxon>
        <taxon>Sar</taxon>
        <taxon>Rhizaria</taxon>
        <taxon>Retaria</taxon>
        <taxon>Foraminifera</taxon>
        <taxon>Monothalamids</taxon>
        <taxon>Reticulomyxidae</taxon>
        <taxon>Reticulomyxa</taxon>
    </lineage>
</organism>
<dbReference type="Proteomes" id="UP000023152">
    <property type="component" value="Unassembled WGS sequence"/>
</dbReference>